<evidence type="ECO:0000313" key="2">
    <source>
        <dbReference type="Proteomes" id="UP000481339"/>
    </source>
</evidence>
<keyword evidence="2" id="KW-1185">Reference proteome</keyword>
<dbReference type="Proteomes" id="UP000481339">
    <property type="component" value="Unassembled WGS sequence"/>
</dbReference>
<name>A0A7C8BRX3_9MICO</name>
<dbReference type="AlphaFoldDB" id="A0A7C8BRX3"/>
<comment type="caution">
    <text evidence="1">The sequence shown here is derived from an EMBL/GenBank/DDBJ whole genome shotgun (WGS) entry which is preliminary data.</text>
</comment>
<evidence type="ECO:0008006" key="3">
    <source>
        <dbReference type="Google" id="ProtNLM"/>
    </source>
</evidence>
<dbReference type="InterPro" id="IPR009057">
    <property type="entry name" value="Homeodomain-like_sf"/>
</dbReference>
<accession>A0A7C8BRX3</accession>
<dbReference type="EMBL" id="WBKA01000003">
    <property type="protein sequence ID" value="KAB1632362.1"/>
    <property type="molecule type" value="Genomic_DNA"/>
</dbReference>
<dbReference type="Gene3D" id="1.10.10.60">
    <property type="entry name" value="Homeodomain-like"/>
    <property type="match status" value="1"/>
</dbReference>
<proteinExistence type="predicted"/>
<protein>
    <recommendedName>
        <fullName evidence="3">Transposase</fullName>
    </recommendedName>
</protein>
<dbReference type="OrthoDB" id="4426778at2"/>
<organism evidence="1 2">
    <name type="scientific">Pseudoclavibacter caeni</name>
    <dbReference type="NCBI Taxonomy" id="908846"/>
    <lineage>
        <taxon>Bacteria</taxon>
        <taxon>Bacillati</taxon>
        <taxon>Actinomycetota</taxon>
        <taxon>Actinomycetes</taxon>
        <taxon>Micrococcales</taxon>
        <taxon>Microbacteriaceae</taxon>
        <taxon>Pseudoclavibacter</taxon>
    </lineage>
</organism>
<dbReference type="RefSeq" id="WP_158036140.1">
    <property type="nucleotide sequence ID" value="NZ_BAAAZV010000017.1"/>
</dbReference>
<dbReference type="SUPFAM" id="SSF46689">
    <property type="entry name" value="Homeodomain-like"/>
    <property type="match status" value="1"/>
</dbReference>
<gene>
    <name evidence="1" type="ORF">F8O02_04965</name>
</gene>
<sequence>MLILPRNHFSDEFERDAVGLVESGIPQKQVCADSSVSTSALQAWGEAQLAAHSLPTSGGDPEATRANAQTLKRIRELDEN</sequence>
<reference evidence="1 2" key="1">
    <citation type="submission" date="2019-09" db="EMBL/GenBank/DDBJ databases">
        <title>Phylogeny of genus Pseudoclavibacter and closely related genus.</title>
        <authorList>
            <person name="Li Y."/>
        </authorList>
    </citation>
    <scope>NUCLEOTIDE SEQUENCE [LARGE SCALE GENOMIC DNA]</scope>
    <source>
        <strain evidence="1 2">JCM 16921</strain>
    </source>
</reference>
<evidence type="ECO:0000313" key="1">
    <source>
        <dbReference type="EMBL" id="KAB1632362.1"/>
    </source>
</evidence>